<dbReference type="Pfam" id="PF03968">
    <property type="entry name" value="LptD_N"/>
    <property type="match status" value="1"/>
</dbReference>
<reference evidence="6 7" key="1">
    <citation type="submission" date="2014-11" db="EMBL/GenBank/DDBJ databases">
        <title>Complete Genome Sequence of Pseudoalteromonas sp. Strain OCN003 Isolated from Kaneohe Bay, Oahu, Hawaii.</title>
        <authorList>
            <person name="Beurmann S."/>
            <person name="Videau P."/>
            <person name="Ushijima B."/>
            <person name="Smith A.M."/>
            <person name="Aeby G.S."/>
            <person name="Callahan S.M."/>
            <person name="Belcaid M."/>
        </authorList>
    </citation>
    <scope>NUCLEOTIDE SEQUENCE [LARGE SCALE GENOMIC DNA]</scope>
    <source>
        <strain evidence="6 7">OCN003</strain>
    </source>
</reference>
<dbReference type="PANTHER" id="PTHR36504">
    <property type="entry name" value="LIPOPOLYSACCHARIDE EXPORT SYSTEM PROTEIN LPTA"/>
    <property type="match status" value="1"/>
</dbReference>
<evidence type="ECO:0000256" key="1">
    <source>
        <dbReference type="ARBA" id="ARBA00022448"/>
    </source>
</evidence>
<feature type="chain" id="PRO_5002027882" evidence="4">
    <location>
        <begin position="28"/>
        <end position="176"/>
    </location>
</feature>
<dbReference type="EMBL" id="CP009888">
    <property type="protein sequence ID" value="AIY64059.1"/>
    <property type="molecule type" value="Genomic_DNA"/>
</dbReference>
<dbReference type="GO" id="GO:0001530">
    <property type="term" value="F:lipopolysaccharide binding"/>
    <property type="evidence" value="ECO:0007669"/>
    <property type="project" value="InterPro"/>
</dbReference>
<feature type="signal peptide" evidence="4">
    <location>
        <begin position="1"/>
        <end position="27"/>
    </location>
</feature>
<accession>A0A0A7EBW0</accession>
<keyword evidence="7" id="KW-1185">Reference proteome</keyword>
<keyword evidence="1" id="KW-0813">Transport</keyword>
<dbReference type="eggNOG" id="COG1934">
    <property type="taxonomic scope" value="Bacteria"/>
</dbReference>
<dbReference type="AlphaFoldDB" id="A0A0A7EBW0"/>
<evidence type="ECO:0000313" key="6">
    <source>
        <dbReference type="EMBL" id="AIY64059.1"/>
    </source>
</evidence>
<gene>
    <name evidence="6" type="ORF">OM33_01990</name>
</gene>
<evidence type="ECO:0000256" key="4">
    <source>
        <dbReference type="SAM" id="SignalP"/>
    </source>
</evidence>
<dbReference type="InterPro" id="IPR005653">
    <property type="entry name" value="OstA-like_N"/>
</dbReference>
<dbReference type="KEGG" id="pseo:OM33_01990"/>
<dbReference type="Proteomes" id="UP000030341">
    <property type="component" value="Chromosome 1"/>
</dbReference>
<dbReference type="GO" id="GO:0030288">
    <property type="term" value="C:outer membrane-bounded periplasmic space"/>
    <property type="evidence" value="ECO:0007669"/>
    <property type="project" value="TreeGrafter"/>
</dbReference>
<sequence length="176" mass="19455">MTNKMTRLMSIAGLAFTLCITSGHVMAEQIKLKHPLEIDADEQSARLKENIGVFQKNVQIKHGNMSITADYLEAHKRTELGDNQQLLIASGKPVKFSAIQEDGSTIIASAENITYDVAKSLFTMSGNAKFQQNGDMMSADTIIYDRENETVTSKKAKNSDNQVKTIINTQTKQGEK</sequence>
<evidence type="ECO:0000259" key="5">
    <source>
        <dbReference type="Pfam" id="PF03968"/>
    </source>
</evidence>
<dbReference type="GO" id="GO:0017089">
    <property type="term" value="F:glycolipid transfer activity"/>
    <property type="evidence" value="ECO:0007669"/>
    <property type="project" value="TreeGrafter"/>
</dbReference>
<evidence type="ECO:0000313" key="7">
    <source>
        <dbReference type="Proteomes" id="UP000030341"/>
    </source>
</evidence>
<dbReference type="STRING" id="1348114.OM33_01990"/>
<organism evidence="6 7">
    <name type="scientific">Pseudoalteromonas piratica</name>
    <dbReference type="NCBI Taxonomy" id="1348114"/>
    <lineage>
        <taxon>Bacteria</taxon>
        <taxon>Pseudomonadati</taxon>
        <taxon>Pseudomonadota</taxon>
        <taxon>Gammaproteobacteria</taxon>
        <taxon>Alteromonadales</taxon>
        <taxon>Pseudoalteromonadaceae</taxon>
        <taxon>Pseudoalteromonas</taxon>
    </lineage>
</organism>
<evidence type="ECO:0000256" key="2">
    <source>
        <dbReference type="ARBA" id="ARBA00022729"/>
    </source>
</evidence>
<dbReference type="GO" id="GO:0015920">
    <property type="term" value="P:lipopolysaccharide transport"/>
    <property type="evidence" value="ECO:0007669"/>
    <property type="project" value="InterPro"/>
</dbReference>
<protein>
    <submittedName>
        <fullName evidence="6">ABC transporter substrate-binding protein</fullName>
    </submittedName>
</protein>
<name>A0A0A7EBW0_9GAMM</name>
<dbReference type="GO" id="GO:0009279">
    <property type="term" value="C:cell outer membrane"/>
    <property type="evidence" value="ECO:0007669"/>
    <property type="project" value="TreeGrafter"/>
</dbReference>
<dbReference type="Gene3D" id="2.60.450.10">
    <property type="entry name" value="Lipopolysaccharide (LPS) transport protein A like domain"/>
    <property type="match status" value="1"/>
</dbReference>
<dbReference type="OrthoDB" id="5599500at2"/>
<dbReference type="NCBIfam" id="TIGR03002">
    <property type="entry name" value="outer_YhbN_LptA"/>
    <property type="match status" value="1"/>
</dbReference>
<keyword evidence="2 4" id="KW-0732">Signal</keyword>
<dbReference type="PANTHER" id="PTHR36504:SF1">
    <property type="entry name" value="LIPOPOLYSACCHARIDE EXPORT SYSTEM PROTEIN LPTA"/>
    <property type="match status" value="1"/>
</dbReference>
<evidence type="ECO:0000256" key="3">
    <source>
        <dbReference type="ARBA" id="ARBA00022764"/>
    </source>
</evidence>
<proteinExistence type="predicted"/>
<dbReference type="HOGENOM" id="CLU_095993_2_0_6"/>
<dbReference type="InterPro" id="IPR052037">
    <property type="entry name" value="LPS_export_LptA"/>
</dbReference>
<dbReference type="InterPro" id="IPR014340">
    <property type="entry name" value="LptA"/>
</dbReference>
<feature type="domain" description="Organic solvent tolerance-like N-terminal" evidence="5">
    <location>
        <begin position="37"/>
        <end position="149"/>
    </location>
</feature>
<keyword evidence="3" id="KW-0574">Periplasm</keyword>